<dbReference type="Pfam" id="PF09314">
    <property type="entry name" value="DUF1972"/>
    <property type="match status" value="1"/>
</dbReference>
<dbReference type="Pfam" id="PF00534">
    <property type="entry name" value="Glycos_transf_1"/>
    <property type="match status" value="1"/>
</dbReference>
<dbReference type="CDD" id="cd04955">
    <property type="entry name" value="GT4-like"/>
    <property type="match status" value="1"/>
</dbReference>
<evidence type="ECO:0000313" key="4">
    <source>
        <dbReference type="EMBL" id="QOW37872.1"/>
    </source>
</evidence>
<proteinExistence type="predicted"/>
<keyword evidence="1" id="KW-0808">Transferase</keyword>
<dbReference type="PANTHER" id="PTHR46401:SF2">
    <property type="entry name" value="GLYCOSYLTRANSFERASE WBBK-RELATED"/>
    <property type="match status" value="1"/>
</dbReference>
<dbReference type="InterPro" id="IPR001296">
    <property type="entry name" value="Glyco_trans_1"/>
</dbReference>
<evidence type="ECO:0000259" key="3">
    <source>
        <dbReference type="Pfam" id="PF09314"/>
    </source>
</evidence>
<feature type="domain" description="DUF1972" evidence="3">
    <location>
        <begin position="6"/>
        <end position="196"/>
    </location>
</feature>
<dbReference type="SUPFAM" id="SSF53756">
    <property type="entry name" value="UDP-Glycosyltransferase/glycogen phosphorylase"/>
    <property type="match status" value="1"/>
</dbReference>
<name>A0A7S6VFI1_LEUME</name>
<dbReference type="EMBL" id="MT799687">
    <property type="protein sequence ID" value="QOW37872.1"/>
    <property type="molecule type" value="Genomic_DNA"/>
</dbReference>
<accession>A0A7S6VFI1</accession>
<dbReference type="PANTHER" id="PTHR46401">
    <property type="entry name" value="GLYCOSYLTRANSFERASE WBBK-RELATED"/>
    <property type="match status" value="1"/>
</dbReference>
<dbReference type="GO" id="GO:0009103">
    <property type="term" value="P:lipopolysaccharide biosynthetic process"/>
    <property type="evidence" value="ECO:0007669"/>
    <property type="project" value="TreeGrafter"/>
</dbReference>
<evidence type="ECO:0000259" key="2">
    <source>
        <dbReference type="Pfam" id="PF00534"/>
    </source>
</evidence>
<evidence type="ECO:0000256" key="1">
    <source>
        <dbReference type="ARBA" id="ARBA00022679"/>
    </source>
</evidence>
<reference evidence="4" key="1">
    <citation type="journal article" date="2020" name="FEMS Microbiol. Lett.">
        <title>Screening for texturing Leuconostoc and genomics behind polysaccharide production.</title>
        <authorList>
            <person name="Poulsen V.K."/>
            <person name="Koza A."/>
            <person name="Al-Nakeeb K."/>
            <person name="Oeregaard G."/>
        </authorList>
    </citation>
    <scope>NUCLEOTIDE SEQUENCE</scope>
    <source>
        <strain evidence="4">Ln5</strain>
    </source>
</reference>
<sequence length="410" mass="47146">MELIKMQHIYIIGSKGIPARYGGYETFVEKLTAGQKSPDIKYHVASRRDNTELSQENDVFEYNGAEIFSIDVPNIGPAQAIAYDIKALQWAIKNAKDIEAEAPIFYILAARIGPFMGKYVKQIHALGGTYLINPDGHEWKRAKWPLPVRKYWKVSEKGMVKHADLVVCDNRKIEEYIQDEYGAFKPATTFIAYGTDTTPSSLSRNDATVENWFHEKNIQENNYYLIVGRFVPENNYETMIREFMKSDSQRDLVIVTNVEKNKFYQKLLQTTAFNQDERIKFVGTVYDQPLLRYIRENAFAYIHGHEVGGTNPSLLESLSSTQLNLLVDVGFNRDVAHDAAIYWTKEDGQLSNGINMADQYSVKQLTENDEKAKKIIFNEYTWEKIINLYERQFLNNGISPFGEFESATKN</sequence>
<dbReference type="AlphaFoldDB" id="A0A7S6VFI1"/>
<feature type="domain" description="Glycosyl transferase family 1" evidence="2">
    <location>
        <begin position="210"/>
        <end position="340"/>
    </location>
</feature>
<dbReference type="NCBIfam" id="NF046071">
    <property type="entry name" value="B1-4RhmsylTfaseCps2T"/>
    <property type="match status" value="1"/>
</dbReference>
<dbReference type="InterPro" id="IPR015393">
    <property type="entry name" value="DUF1972"/>
</dbReference>
<dbReference type="GO" id="GO:0016757">
    <property type="term" value="F:glycosyltransferase activity"/>
    <property type="evidence" value="ECO:0007669"/>
    <property type="project" value="InterPro"/>
</dbReference>
<organism evidence="4">
    <name type="scientific">Leuconostoc mesenteroides</name>
    <dbReference type="NCBI Taxonomy" id="1245"/>
    <lineage>
        <taxon>Bacteria</taxon>
        <taxon>Bacillati</taxon>
        <taxon>Bacillota</taxon>
        <taxon>Bacilli</taxon>
        <taxon>Lactobacillales</taxon>
        <taxon>Lactobacillaceae</taxon>
        <taxon>Leuconostoc</taxon>
    </lineage>
</organism>
<protein>
    <submittedName>
        <fullName evidence="4">DUF1972 domain-containing protein</fullName>
    </submittedName>
</protein>
<dbReference type="Gene3D" id="3.40.50.2000">
    <property type="entry name" value="Glycogen Phosphorylase B"/>
    <property type="match status" value="2"/>
</dbReference>